<feature type="transmembrane region" description="Helical" evidence="13">
    <location>
        <begin position="59"/>
        <end position="81"/>
    </location>
</feature>
<dbReference type="Proteomes" id="UP001204142">
    <property type="component" value="Unassembled WGS sequence"/>
</dbReference>
<dbReference type="Pfam" id="PF00487">
    <property type="entry name" value="FA_desaturase"/>
    <property type="match status" value="1"/>
</dbReference>
<evidence type="ECO:0000256" key="7">
    <source>
        <dbReference type="ARBA" id="ARBA00022989"/>
    </source>
</evidence>
<evidence type="ECO:0000256" key="13">
    <source>
        <dbReference type="SAM" id="Phobius"/>
    </source>
</evidence>
<keyword evidence="3" id="KW-1003">Cell membrane</keyword>
<evidence type="ECO:0000256" key="2">
    <source>
        <dbReference type="ARBA" id="ARBA00010823"/>
    </source>
</evidence>
<comment type="subcellular location">
    <subcellularLocation>
        <location evidence="1">Cell inner membrane</location>
        <topology evidence="1">Multi-pass membrane protein</topology>
    </subcellularLocation>
</comment>
<dbReference type="RefSeq" id="WP_256765296.1">
    <property type="nucleotide sequence ID" value="NZ_JANIGO010000005.1"/>
</dbReference>
<sequence length="401" mass="45577">MLHYLKFTTFPVIAFAVMHVMFQGGPWMYAGIVALVMVVAVGDLLLPEDRTEPRFNNEFFLNFMLWLTLPLLMWVTLLFSWGVSSHDVLGLDGVMKDWFGYDRLAIQANTTWYQWFFGAVAGAFLFGAGGTNVGHELTHRTYSPRDMILGRWMLAFTCDASFAIEHVYGHHKNLGTPADPATAQRGDNVYTFVIKSWLGGYRSAWKLEKQRLAKFGYSVWDPIHSRMMRGNLMSLSLFVSAYALGGWWAVAMFWVMSAGGKTLLEIVNYMEHYGIVRRPEDKVEPRHSWNTNASVSTALLYALTRHSHHHAEADQEYWNLRSYRHAPMLPTGYLGTILLTLVPPLYKRVMTPLLNHWDEHFATPEEKKLAIEASLKSGMKGLKSAQLGKQQQAQSMSPATV</sequence>
<accession>A0ABT1WIZ0</accession>
<dbReference type="EMBL" id="JANIGO010000005">
    <property type="protein sequence ID" value="MCQ8897491.1"/>
    <property type="molecule type" value="Genomic_DNA"/>
</dbReference>
<dbReference type="PANTHER" id="PTHR38674">
    <property type="entry name" value="ALKANE 1-MONOOXYGENASE 1"/>
    <property type="match status" value="1"/>
</dbReference>
<keyword evidence="11 13" id="KW-0472">Membrane</keyword>
<dbReference type="InterPro" id="IPR033885">
    <property type="entry name" value="AlkB/XylM"/>
</dbReference>
<evidence type="ECO:0000256" key="8">
    <source>
        <dbReference type="ARBA" id="ARBA00023002"/>
    </source>
</evidence>
<dbReference type="PANTHER" id="PTHR38674:SF1">
    <property type="entry name" value="ALKANE 1-MONOOXYGENASE 1"/>
    <property type="match status" value="1"/>
</dbReference>
<evidence type="ECO:0000256" key="11">
    <source>
        <dbReference type="ARBA" id="ARBA00023136"/>
    </source>
</evidence>
<keyword evidence="6" id="KW-0479">Metal-binding</keyword>
<evidence type="ECO:0000313" key="15">
    <source>
        <dbReference type="EMBL" id="MCQ8897491.1"/>
    </source>
</evidence>
<protein>
    <submittedName>
        <fullName evidence="15">Alkane 1-monooxygenase</fullName>
    </submittedName>
</protein>
<evidence type="ECO:0000256" key="10">
    <source>
        <dbReference type="ARBA" id="ARBA00023033"/>
    </source>
</evidence>
<feature type="transmembrane region" description="Helical" evidence="13">
    <location>
        <begin position="235"/>
        <end position="256"/>
    </location>
</feature>
<evidence type="ECO:0000256" key="5">
    <source>
        <dbReference type="ARBA" id="ARBA00022692"/>
    </source>
</evidence>
<feature type="region of interest" description="Disordered" evidence="12">
    <location>
        <begin position="382"/>
        <end position="401"/>
    </location>
</feature>
<keyword evidence="8" id="KW-0560">Oxidoreductase</keyword>
<evidence type="ECO:0000313" key="16">
    <source>
        <dbReference type="Proteomes" id="UP001204142"/>
    </source>
</evidence>
<feature type="transmembrane region" description="Helical" evidence="13">
    <location>
        <begin position="112"/>
        <end position="133"/>
    </location>
</feature>
<keyword evidence="5 13" id="KW-0812">Transmembrane</keyword>
<evidence type="ECO:0000259" key="14">
    <source>
        <dbReference type="Pfam" id="PF00487"/>
    </source>
</evidence>
<keyword evidence="4" id="KW-0997">Cell inner membrane</keyword>
<proteinExistence type="inferred from homology"/>
<evidence type="ECO:0000256" key="12">
    <source>
        <dbReference type="SAM" id="MobiDB-lite"/>
    </source>
</evidence>
<evidence type="ECO:0000256" key="4">
    <source>
        <dbReference type="ARBA" id="ARBA00022519"/>
    </source>
</evidence>
<comment type="caution">
    <text evidence="15">The sequence shown here is derived from an EMBL/GenBank/DDBJ whole genome shotgun (WGS) entry which is preliminary data.</text>
</comment>
<feature type="domain" description="Fatty acid desaturase" evidence="14">
    <location>
        <begin position="111"/>
        <end position="333"/>
    </location>
</feature>
<evidence type="ECO:0000256" key="9">
    <source>
        <dbReference type="ARBA" id="ARBA00023004"/>
    </source>
</evidence>
<keyword evidence="7 13" id="KW-1133">Transmembrane helix</keyword>
<evidence type="ECO:0000256" key="6">
    <source>
        <dbReference type="ARBA" id="ARBA00022723"/>
    </source>
</evidence>
<dbReference type="CDD" id="cd03512">
    <property type="entry name" value="Alkane-hydroxylase"/>
    <property type="match status" value="1"/>
</dbReference>
<keyword evidence="10" id="KW-0503">Monooxygenase</keyword>
<feature type="transmembrane region" description="Helical" evidence="13">
    <location>
        <begin position="27"/>
        <end position="47"/>
    </location>
</feature>
<dbReference type="InterPro" id="IPR005804">
    <property type="entry name" value="FA_desaturase_dom"/>
</dbReference>
<organism evidence="15 16">
    <name type="scientific">Limnobacter humi</name>
    <dbReference type="NCBI Taxonomy" id="1778671"/>
    <lineage>
        <taxon>Bacteria</taxon>
        <taxon>Pseudomonadati</taxon>
        <taxon>Pseudomonadota</taxon>
        <taxon>Betaproteobacteria</taxon>
        <taxon>Burkholderiales</taxon>
        <taxon>Burkholderiaceae</taxon>
        <taxon>Limnobacter</taxon>
    </lineage>
</organism>
<evidence type="ECO:0000256" key="3">
    <source>
        <dbReference type="ARBA" id="ARBA00022475"/>
    </source>
</evidence>
<evidence type="ECO:0000256" key="1">
    <source>
        <dbReference type="ARBA" id="ARBA00004429"/>
    </source>
</evidence>
<feature type="compositionally biased region" description="Polar residues" evidence="12">
    <location>
        <begin position="387"/>
        <end position="401"/>
    </location>
</feature>
<reference evidence="15 16" key="1">
    <citation type="submission" date="2022-07" db="EMBL/GenBank/DDBJ databases">
        <authorList>
            <person name="Xamxidin M."/>
            <person name="Wu M."/>
        </authorList>
    </citation>
    <scope>NUCLEOTIDE SEQUENCE [LARGE SCALE GENOMIC DNA]</scope>
    <source>
        <strain evidence="15 16">NBRC 111650</strain>
    </source>
</reference>
<name>A0ABT1WIZ0_9BURK</name>
<keyword evidence="16" id="KW-1185">Reference proteome</keyword>
<comment type="similarity">
    <text evidence="2">Belongs to the fatty acid desaturase type 1 family. AlkB subfamily.</text>
</comment>
<gene>
    <name evidence="15" type="ORF">NQT62_13705</name>
</gene>
<keyword evidence="9" id="KW-0408">Iron</keyword>